<sequence length="154" mass="17063">MRPIQVLKAREGIPKQQQQAITGILRMLVQRGYLVVSGAGKLVSKRAPNKYKLVQTDKVLRRLEEDILDPLANINRHYKLAKGSLRIADQGVESSQQQEPRQLGFVARSIGEAVPEGTVQEGYGQSDQHLGVQTPISQLRTSDALSHLKAGDWT</sequence>
<dbReference type="AlphaFoldDB" id="A0AAV9U0Q8"/>
<comment type="caution">
    <text evidence="1">The sequence shown here is derived from an EMBL/GenBank/DDBJ whole genome shotgun (WGS) entry which is preliminary data.</text>
</comment>
<evidence type="ECO:0000313" key="2">
    <source>
        <dbReference type="Proteomes" id="UP001375240"/>
    </source>
</evidence>
<proteinExistence type="predicted"/>
<evidence type="ECO:0000313" key="1">
    <source>
        <dbReference type="EMBL" id="KAK6332731.1"/>
    </source>
</evidence>
<organism evidence="1 2">
    <name type="scientific">Orbilia brochopaga</name>
    <dbReference type="NCBI Taxonomy" id="3140254"/>
    <lineage>
        <taxon>Eukaryota</taxon>
        <taxon>Fungi</taxon>
        <taxon>Dikarya</taxon>
        <taxon>Ascomycota</taxon>
        <taxon>Pezizomycotina</taxon>
        <taxon>Orbiliomycetes</taxon>
        <taxon>Orbiliales</taxon>
        <taxon>Orbiliaceae</taxon>
        <taxon>Orbilia</taxon>
    </lineage>
</organism>
<protein>
    <submittedName>
        <fullName evidence="1">Uncharacterized protein</fullName>
    </submittedName>
</protein>
<gene>
    <name evidence="1" type="ORF">TWF696_002754</name>
</gene>
<keyword evidence="2" id="KW-1185">Reference proteome</keyword>
<dbReference type="Proteomes" id="UP001375240">
    <property type="component" value="Unassembled WGS sequence"/>
</dbReference>
<accession>A0AAV9U0Q8</accession>
<name>A0AAV9U0Q8_9PEZI</name>
<dbReference type="EMBL" id="JAVHNQ010000014">
    <property type="protein sequence ID" value="KAK6332731.1"/>
    <property type="molecule type" value="Genomic_DNA"/>
</dbReference>
<reference evidence="1 2" key="1">
    <citation type="submission" date="2019-10" db="EMBL/GenBank/DDBJ databases">
        <authorList>
            <person name="Palmer J.M."/>
        </authorList>
    </citation>
    <scope>NUCLEOTIDE SEQUENCE [LARGE SCALE GENOMIC DNA]</scope>
    <source>
        <strain evidence="1 2">TWF696</strain>
    </source>
</reference>